<sequence>MRELIVCGKNSVLDTVKNNLGVKKIIISNKENIKLFDNSRLQIEIQDVSFLNKLTKENHQGFIAIMNDIVYRDIEYLIKNKPEIVLMLDKIQDPHNLGAIIRTANATGVTNIVLPKENSASINATSLKVSSGGFVGINFYRVNSLSATITKLKKAGYWSYATALDKEAVSLAHVNYNKPSIIVVGNEGDGVSKSVLSVCDSKIYIPQKGTVQSMNVSVATGIVLFDFLRKNEE</sequence>
<dbReference type="AlphaFoldDB" id="I1A6Q0"/>
<keyword evidence="6" id="KW-1185">Reference proteome</keyword>
<comment type="similarity">
    <text evidence="1">Belongs to the class IV-like SAM-binding methyltransferase superfamily. RNA methyltransferase TrmH family.</text>
</comment>
<evidence type="ECO:0000313" key="5">
    <source>
        <dbReference type="EMBL" id="EIE42171.1"/>
    </source>
</evidence>
<keyword evidence="3 5" id="KW-0808">Transferase</keyword>
<dbReference type="InterPro" id="IPR004441">
    <property type="entry name" value="rRNA_MeTrfase_TrmH"/>
</dbReference>
<dbReference type="CDD" id="cd18103">
    <property type="entry name" value="SpoU-like_RlmB"/>
    <property type="match status" value="1"/>
</dbReference>
<dbReference type="PANTHER" id="PTHR46429:SF1">
    <property type="entry name" value="23S RRNA (GUANOSINE-2'-O-)-METHYLTRANSFERASE RLMB"/>
    <property type="match status" value="1"/>
</dbReference>
<dbReference type="OrthoDB" id="9794400at2"/>
<evidence type="ECO:0000256" key="3">
    <source>
        <dbReference type="ARBA" id="ARBA00022679"/>
    </source>
</evidence>
<dbReference type="InterPro" id="IPR029028">
    <property type="entry name" value="Alpha/beta_knot_MTases"/>
</dbReference>
<dbReference type="PATRIC" id="fig|1131455.3.peg.207"/>
<dbReference type="PANTHER" id="PTHR46429">
    <property type="entry name" value="23S RRNA (GUANOSINE-2'-O-)-METHYLTRANSFERASE RLMB"/>
    <property type="match status" value="1"/>
</dbReference>
<accession>I1A6Q0</accession>
<dbReference type="SUPFAM" id="SSF75217">
    <property type="entry name" value="alpha/beta knot"/>
    <property type="match status" value="1"/>
</dbReference>
<dbReference type="InterPro" id="IPR001537">
    <property type="entry name" value="SpoU_MeTrfase"/>
</dbReference>
<dbReference type="GO" id="GO:0032259">
    <property type="term" value="P:methylation"/>
    <property type="evidence" value="ECO:0007669"/>
    <property type="project" value="UniProtKB-KW"/>
</dbReference>
<evidence type="ECO:0000313" key="6">
    <source>
        <dbReference type="Proteomes" id="UP000006229"/>
    </source>
</evidence>
<dbReference type="EMBL" id="AJFU01000004">
    <property type="protein sequence ID" value="EIE42171.1"/>
    <property type="molecule type" value="Genomic_DNA"/>
</dbReference>
<dbReference type="GO" id="GO:0003723">
    <property type="term" value="F:RNA binding"/>
    <property type="evidence" value="ECO:0007669"/>
    <property type="project" value="InterPro"/>
</dbReference>
<evidence type="ECO:0000259" key="4">
    <source>
        <dbReference type="SMART" id="SM00967"/>
    </source>
</evidence>
<keyword evidence="2 5" id="KW-0489">Methyltransferase</keyword>
<dbReference type="Proteomes" id="UP000006229">
    <property type="component" value="Unassembled WGS sequence"/>
</dbReference>
<feature type="domain" description="RNA 2-O ribose methyltransferase substrate binding" evidence="4">
    <location>
        <begin position="5"/>
        <end position="72"/>
    </location>
</feature>
<organism evidence="5 6">
    <name type="scientific">Mycoplasmopsis canis UFG4</name>
    <dbReference type="NCBI Taxonomy" id="1131455"/>
    <lineage>
        <taxon>Bacteria</taxon>
        <taxon>Bacillati</taxon>
        <taxon>Mycoplasmatota</taxon>
        <taxon>Mycoplasmoidales</taxon>
        <taxon>Metamycoplasmataceae</taxon>
        <taxon>Mycoplasmopsis</taxon>
    </lineage>
</organism>
<dbReference type="RefSeq" id="WP_004797055.1">
    <property type="nucleotide sequence ID" value="NZ_AJFU01000004.1"/>
</dbReference>
<dbReference type="GO" id="GO:0008173">
    <property type="term" value="F:RNA methyltransferase activity"/>
    <property type="evidence" value="ECO:0007669"/>
    <property type="project" value="InterPro"/>
</dbReference>
<dbReference type="GO" id="GO:0005829">
    <property type="term" value="C:cytosol"/>
    <property type="evidence" value="ECO:0007669"/>
    <property type="project" value="TreeGrafter"/>
</dbReference>
<proteinExistence type="inferred from homology"/>
<comment type="caution">
    <text evidence="5">The sequence shown here is derived from an EMBL/GenBank/DDBJ whole genome shotgun (WGS) entry which is preliminary data.</text>
</comment>
<dbReference type="InterPro" id="IPR029026">
    <property type="entry name" value="tRNA_m1G_MTases_N"/>
</dbReference>
<dbReference type="GO" id="GO:0006396">
    <property type="term" value="P:RNA processing"/>
    <property type="evidence" value="ECO:0007669"/>
    <property type="project" value="InterPro"/>
</dbReference>
<dbReference type="InterPro" id="IPR013123">
    <property type="entry name" value="SpoU_subst-bd"/>
</dbReference>
<dbReference type="SMART" id="SM00967">
    <property type="entry name" value="SpoU_sub_bind"/>
    <property type="match status" value="1"/>
</dbReference>
<dbReference type="Pfam" id="PF08032">
    <property type="entry name" value="SpoU_sub_bind"/>
    <property type="match status" value="1"/>
</dbReference>
<reference evidence="5 6" key="1">
    <citation type="journal article" date="2012" name="J. Bacteriol.">
        <title>Genome annotation of five Mycoplasma canis strains.</title>
        <authorList>
            <person name="Brown D.R."/>
            <person name="May M."/>
            <person name="Michaels D.L."/>
            <person name="Barbet A.F."/>
        </authorList>
    </citation>
    <scope>NUCLEOTIDE SEQUENCE [LARGE SCALE GENOMIC DNA]</scope>
    <source>
        <strain evidence="5 6">UFG4</strain>
    </source>
</reference>
<protein>
    <submittedName>
        <fullName evidence="5">tRNA/rRNA methyltransferase</fullName>
    </submittedName>
</protein>
<evidence type="ECO:0000256" key="1">
    <source>
        <dbReference type="ARBA" id="ARBA00007228"/>
    </source>
</evidence>
<dbReference type="NCBIfam" id="TIGR00186">
    <property type="entry name" value="rRNA_methyl_3"/>
    <property type="match status" value="1"/>
</dbReference>
<evidence type="ECO:0000256" key="2">
    <source>
        <dbReference type="ARBA" id="ARBA00022603"/>
    </source>
</evidence>
<dbReference type="Gene3D" id="3.40.1280.10">
    <property type="match status" value="1"/>
</dbReference>
<gene>
    <name evidence="5" type="ORF">MCANUFG4_01013</name>
</gene>
<dbReference type="Pfam" id="PF00588">
    <property type="entry name" value="SpoU_methylase"/>
    <property type="match status" value="1"/>
</dbReference>
<name>I1A6Q0_9BACT</name>